<dbReference type="Proteomes" id="UP001314229">
    <property type="component" value="Unassembled WGS sequence"/>
</dbReference>
<evidence type="ECO:0000313" key="2">
    <source>
        <dbReference type="Proteomes" id="UP001314229"/>
    </source>
</evidence>
<dbReference type="AlphaFoldDB" id="A0AAV1P2U6"/>
<proteinExistence type="predicted"/>
<keyword evidence="2" id="KW-1185">Reference proteome</keyword>
<gene>
    <name evidence="1" type="ORF">FSCOSCO3_A017344</name>
</gene>
<organism evidence="1 2">
    <name type="scientific">Scomber scombrus</name>
    <name type="common">Atlantic mackerel</name>
    <name type="synonym">Scomber vernalis</name>
    <dbReference type="NCBI Taxonomy" id="13677"/>
    <lineage>
        <taxon>Eukaryota</taxon>
        <taxon>Metazoa</taxon>
        <taxon>Chordata</taxon>
        <taxon>Craniata</taxon>
        <taxon>Vertebrata</taxon>
        <taxon>Euteleostomi</taxon>
        <taxon>Actinopterygii</taxon>
        <taxon>Neopterygii</taxon>
        <taxon>Teleostei</taxon>
        <taxon>Neoteleostei</taxon>
        <taxon>Acanthomorphata</taxon>
        <taxon>Pelagiaria</taxon>
        <taxon>Scombriformes</taxon>
        <taxon>Scombridae</taxon>
        <taxon>Scomber</taxon>
    </lineage>
</organism>
<dbReference type="EMBL" id="CAWUFR010000075">
    <property type="protein sequence ID" value="CAK6964681.1"/>
    <property type="molecule type" value="Genomic_DNA"/>
</dbReference>
<reference evidence="1 2" key="1">
    <citation type="submission" date="2024-01" db="EMBL/GenBank/DDBJ databases">
        <authorList>
            <person name="Alioto T."/>
            <person name="Alioto T."/>
            <person name="Gomez Garrido J."/>
        </authorList>
    </citation>
    <scope>NUCLEOTIDE SEQUENCE [LARGE SCALE GENOMIC DNA]</scope>
</reference>
<protein>
    <submittedName>
        <fullName evidence="1">Uncharacterized protein</fullName>
    </submittedName>
</protein>
<evidence type="ECO:0000313" key="1">
    <source>
        <dbReference type="EMBL" id="CAK6964681.1"/>
    </source>
</evidence>
<accession>A0AAV1P2U6</accession>
<comment type="caution">
    <text evidence="1">The sequence shown here is derived from an EMBL/GenBank/DDBJ whole genome shotgun (WGS) entry which is preliminary data.</text>
</comment>
<sequence length="69" mass="7940">MIIFLVTEELKPTDDVNERSHLKAKPSDVSVRDTHHAALRCSAVSNLHLRCCSPHFLQLMPSLLLYRRE</sequence>
<name>A0AAV1P2U6_SCOSC</name>